<evidence type="ECO:0000313" key="4">
    <source>
        <dbReference type="Proteomes" id="UP000006072"/>
    </source>
</evidence>
<evidence type="ECO:0000256" key="1">
    <source>
        <dbReference type="ARBA" id="ARBA00022729"/>
    </source>
</evidence>
<feature type="signal peptide" evidence="2">
    <location>
        <begin position="1"/>
        <end position="23"/>
    </location>
</feature>
<gene>
    <name evidence="3" type="ORF">MVAC_03571</name>
</gene>
<organism evidence="3 4">
    <name type="scientific">Mycolicibacterium vaccae ATCC 25954</name>
    <dbReference type="NCBI Taxonomy" id="1194972"/>
    <lineage>
        <taxon>Bacteria</taxon>
        <taxon>Bacillati</taxon>
        <taxon>Actinomycetota</taxon>
        <taxon>Actinomycetes</taxon>
        <taxon>Mycobacteriales</taxon>
        <taxon>Mycobacteriaceae</taxon>
        <taxon>Mycolicibacterium</taxon>
    </lineage>
</organism>
<dbReference type="eggNOG" id="ENOG5031CXX">
    <property type="taxonomic scope" value="Bacteria"/>
</dbReference>
<evidence type="ECO:0000313" key="3">
    <source>
        <dbReference type="EMBL" id="EJZ11984.1"/>
    </source>
</evidence>
<protein>
    <submittedName>
        <fullName evidence="3">Putative lipoprotein</fullName>
    </submittedName>
</protein>
<dbReference type="Proteomes" id="UP000006072">
    <property type="component" value="Unassembled WGS sequence"/>
</dbReference>
<dbReference type="Pfam" id="PF10738">
    <property type="entry name" value="Lpp-LpqN"/>
    <property type="match status" value="1"/>
</dbReference>
<accession>K0VLM6</accession>
<dbReference type="RefSeq" id="WP_003929907.1">
    <property type="nucleotide sequence ID" value="NZ_JH814688.1"/>
</dbReference>
<sequence>MTVRLRPALAAVAMLAVAGCATGTPDYQSVWSSTPTTTSAAPAAATEDAIPIATFLERAGVIGEPVAPDMLTDLTVSIPTPEGWQPYRNSNLAPGTRMIAKGATYPTAMLMVFQLDGDFDVAEALTHANVDALQSENFRELNSSTEDFNKFPSSMIEGSYDLSGTRMHSYNRIVIATGAPPDEQRYLVQFTVTGFADKAAEDGPDVEEIIRGFTVAVPKPKPAR</sequence>
<dbReference type="AlphaFoldDB" id="K0VLM6"/>
<dbReference type="Gene3D" id="3.40.1000.10">
    <property type="entry name" value="Mog1/PsbP, alpha/beta/alpha sandwich"/>
    <property type="match status" value="1"/>
</dbReference>
<dbReference type="PROSITE" id="PS51257">
    <property type="entry name" value="PROKAR_LIPOPROTEIN"/>
    <property type="match status" value="1"/>
</dbReference>
<reference evidence="3 4" key="1">
    <citation type="journal article" date="2012" name="J. Bacteriol.">
        <title>Complete Genome Sequence of Mycobacterium vaccae Type Strain ATCC 25954.</title>
        <authorList>
            <person name="Ho Y.S."/>
            <person name="Adroub S.A."/>
            <person name="Abadi M."/>
            <person name="Al Alwan B."/>
            <person name="Alkhateeb R."/>
            <person name="Gao G."/>
            <person name="Ragab A."/>
            <person name="Ali S."/>
            <person name="van Soolingen D."/>
            <person name="Bitter W."/>
            <person name="Pain A."/>
            <person name="Abdallah A.M."/>
        </authorList>
    </citation>
    <scope>NUCLEOTIDE SEQUENCE [LARGE SCALE GENOMIC DNA]</scope>
    <source>
        <strain evidence="3 4">ATCC 25954</strain>
    </source>
</reference>
<name>K0VLM6_MYCVA</name>
<keyword evidence="1 2" id="KW-0732">Signal</keyword>
<evidence type="ECO:0000256" key="2">
    <source>
        <dbReference type="SAM" id="SignalP"/>
    </source>
</evidence>
<dbReference type="PATRIC" id="fig|1194972.3.peg.722"/>
<keyword evidence="3" id="KW-0449">Lipoprotein</keyword>
<comment type="caution">
    <text evidence="3">The sequence shown here is derived from an EMBL/GenBank/DDBJ whole genome shotgun (WGS) entry which is preliminary data.</text>
</comment>
<keyword evidence="4" id="KW-1185">Reference proteome</keyword>
<dbReference type="HOGENOM" id="CLU_101788_0_0_11"/>
<dbReference type="InterPro" id="IPR019674">
    <property type="entry name" value="Lipoprotein_LpqN/LpqT-like"/>
</dbReference>
<feature type="chain" id="PRO_5038813156" evidence="2">
    <location>
        <begin position="24"/>
        <end position="224"/>
    </location>
</feature>
<dbReference type="EMBL" id="ALQA01000005">
    <property type="protein sequence ID" value="EJZ11984.1"/>
    <property type="molecule type" value="Genomic_DNA"/>
</dbReference>
<proteinExistence type="predicted"/>